<dbReference type="EMBL" id="CALNXK010000089">
    <property type="protein sequence ID" value="CAH3150499.1"/>
    <property type="molecule type" value="Genomic_DNA"/>
</dbReference>
<keyword evidence="3" id="KW-1185">Reference proteome</keyword>
<dbReference type="PANTHER" id="PTHR31025:SF9">
    <property type="entry name" value="SI:DKEY-286J15.1"/>
    <property type="match status" value="1"/>
</dbReference>
<dbReference type="PANTHER" id="PTHR31025">
    <property type="entry name" value="SI:CH211-196P9.1-RELATED"/>
    <property type="match status" value="1"/>
</dbReference>
<organism evidence="2 3">
    <name type="scientific">Porites lobata</name>
    <dbReference type="NCBI Taxonomy" id="104759"/>
    <lineage>
        <taxon>Eukaryota</taxon>
        <taxon>Metazoa</taxon>
        <taxon>Cnidaria</taxon>
        <taxon>Anthozoa</taxon>
        <taxon>Hexacorallia</taxon>
        <taxon>Scleractinia</taxon>
        <taxon>Fungiina</taxon>
        <taxon>Poritidae</taxon>
        <taxon>Porites</taxon>
    </lineage>
</organism>
<dbReference type="Proteomes" id="UP001159405">
    <property type="component" value="Unassembled WGS sequence"/>
</dbReference>
<name>A0ABN8PX14_9CNID</name>
<evidence type="ECO:0000256" key="1">
    <source>
        <dbReference type="SAM" id="MobiDB-lite"/>
    </source>
</evidence>
<evidence type="ECO:0000313" key="3">
    <source>
        <dbReference type="Proteomes" id="UP001159405"/>
    </source>
</evidence>
<accession>A0ABN8PX14</accession>
<feature type="region of interest" description="Disordered" evidence="1">
    <location>
        <begin position="72"/>
        <end position="124"/>
    </location>
</feature>
<sequence length="461" mass="51341">MEEELKIFMLRSGVKESTVERLVIEELDTEDDLNSASEELLKQCGISGGQVLKIKVAISKFLEEKAKEVLDKSGQLPESPLSCTSTSSQLSSPLSSPSPETSSSSSATCSSYKSSPATSTPTHNKKPAFSHFDLLTSTTPGSSTSGTSWIVNYHLPLSFSPAVTKALAEKKVVGARRNELTRDICSSIRVHTLYPTKAEREHVACLLIKKFPFLEDAIGSGIGSWETAFKNRFKNLRKTGIKREGVEKKAEEKDDLPVVKKRKIDEIPCMPEGETKETCEEHKSIMKKEMARSSNRNLALVRELMGVTFAYRREMLTKEVIPVSQLVADYPALKSPSGIKAEFARILGQGNPVKEMAEKFQQNWVDKILRFARSQHGSRDILDLMNDGISDNPSKTDVIEEAAAVALLPLPQGKRWKPTHYCENLHGRREHRPGNRGNQVPKNCWQRRFLVPGSPCYSHRG</sequence>
<gene>
    <name evidence="2" type="ORF">PLOB_00047624</name>
</gene>
<protein>
    <submittedName>
        <fullName evidence="2">Uncharacterized protein</fullName>
    </submittedName>
</protein>
<evidence type="ECO:0000313" key="2">
    <source>
        <dbReference type="EMBL" id="CAH3150499.1"/>
    </source>
</evidence>
<comment type="caution">
    <text evidence="2">The sequence shown here is derived from an EMBL/GenBank/DDBJ whole genome shotgun (WGS) entry which is preliminary data.</text>
</comment>
<reference evidence="2 3" key="1">
    <citation type="submission" date="2022-05" db="EMBL/GenBank/DDBJ databases">
        <authorList>
            <consortium name="Genoscope - CEA"/>
            <person name="William W."/>
        </authorList>
    </citation>
    <scope>NUCLEOTIDE SEQUENCE [LARGE SCALE GENOMIC DNA]</scope>
</reference>
<proteinExistence type="predicted"/>
<feature type="compositionally biased region" description="Low complexity" evidence="1">
    <location>
        <begin position="76"/>
        <end position="116"/>
    </location>
</feature>